<evidence type="ECO:0000313" key="4">
    <source>
        <dbReference type="Proteomes" id="UP001501666"/>
    </source>
</evidence>
<reference evidence="4" key="1">
    <citation type="journal article" date="2019" name="Int. J. Syst. Evol. Microbiol.">
        <title>The Global Catalogue of Microorganisms (GCM) 10K type strain sequencing project: providing services to taxonomists for standard genome sequencing and annotation.</title>
        <authorList>
            <consortium name="The Broad Institute Genomics Platform"/>
            <consortium name="The Broad Institute Genome Sequencing Center for Infectious Disease"/>
            <person name="Wu L."/>
            <person name="Ma J."/>
        </authorList>
    </citation>
    <scope>NUCLEOTIDE SEQUENCE [LARGE SCALE GENOMIC DNA]</scope>
    <source>
        <strain evidence="4">JCM 6835</strain>
    </source>
</reference>
<protein>
    <submittedName>
        <fullName evidence="3">Uncharacterized protein</fullName>
    </submittedName>
</protein>
<feature type="transmembrane region" description="Helical" evidence="2">
    <location>
        <begin position="27"/>
        <end position="46"/>
    </location>
</feature>
<name>A0ABP6E1N3_9ACTN</name>
<evidence type="ECO:0000256" key="2">
    <source>
        <dbReference type="SAM" id="Phobius"/>
    </source>
</evidence>
<keyword evidence="2" id="KW-1133">Transmembrane helix</keyword>
<gene>
    <name evidence="3" type="ORF">GCM10010412_028430</name>
</gene>
<feature type="region of interest" description="Disordered" evidence="1">
    <location>
        <begin position="1"/>
        <end position="22"/>
    </location>
</feature>
<keyword evidence="2" id="KW-0472">Membrane</keyword>
<sequence>MPQAMPENVRPPRRPALPPRPTGRTRLLLLVAVAAASAAVLVYSIYVTVSEIVAGYTALFALALLANCSMPADGGFYGG</sequence>
<keyword evidence="2" id="KW-0812">Transmembrane</keyword>
<keyword evidence="4" id="KW-1185">Reference proteome</keyword>
<organism evidence="3 4">
    <name type="scientific">Nonomuraea recticatena</name>
    <dbReference type="NCBI Taxonomy" id="46178"/>
    <lineage>
        <taxon>Bacteria</taxon>
        <taxon>Bacillati</taxon>
        <taxon>Actinomycetota</taxon>
        <taxon>Actinomycetes</taxon>
        <taxon>Streptosporangiales</taxon>
        <taxon>Streptosporangiaceae</taxon>
        <taxon>Nonomuraea</taxon>
    </lineage>
</organism>
<evidence type="ECO:0000256" key="1">
    <source>
        <dbReference type="SAM" id="MobiDB-lite"/>
    </source>
</evidence>
<dbReference type="EMBL" id="BAAATE010000006">
    <property type="protein sequence ID" value="GAA2657616.1"/>
    <property type="molecule type" value="Genomic_DNA"/>
</dbReference>
<accession>A0ABP6E1N3</accession>
<evidence type="ECO:0000313" key="3">
    <source>
        <dbReference type="EMBL" id="GAA2657616.1"/>
    </source>
</evidence>
<proteinExistence type="predicted"/>
<comment type="caution">
    <text evidence="3">The sequence shown here is derived from an EMBL/GenBank/DDBJ whole genome shotgun (WGS) entry which is preliminary data.</text>
</comment>
<dbReference type="Proteomes" id="UP001501666">
    <property type="component" value="Unassembled WGS sequence"/>
</dbReference>